<sequence length="440" mass="49409">MGNSKAVERKIPLNEKAAQWLGSQDLSRPVLSNMAASELPFQRWFHFKEAFAPEFVAKVIEGLPYDPQHIVDPFAGSGTTAITSRLLGKRSTSIEVSPLMADLVRAKITAVSAAKFREAVNIVLRRLRPTERDQLLPKLMPPTFTEPGVKGRYIFPMEVFALARAILRRSKKLDEPEARLIKIALASCLVGNSNVRVNGKGRRYRSNWQSKEPTANGLMWAFEKACNRICEDLLDFALLPHGQQSVLQGDSRAMLGRIDWADTVICSPPYPNSFDYTDVYNVELWMLGYLQSPEDNHALRADTVRSHVQYRWPSADGLLKDLGSSTLQETLSDLVDRKDQLWDRNIPDMVAHYFNDMRKVFDSATRFLEPRGQVIFAVGNSRYANVTIDVPKILAEIVQPLGFERCREEAVRSMRTSAQHGGQNELAETAVSFILKGGGS</sequence>
<evidence type="ECO:0000313" key="1">
    <source>
        <dbReference type="EMBL" id="MBW4706395.1"/>
    </source>
</evidence>
<dbReference type="AlphaFoldDB" id="A0A9X1JWP7"/>
<evidence type="ECO:0000313" key="2">
    <source>
        <dbReference type="Proteomes" id="UP001138661"/>
    </source>
</evidence>
<keyword evidence="2" id="KW-1185">Reference proteome</keyword>
<dbReference type="RefSeq" id="WP_219498003.1">
    <property type="nucleotide sequence ID" value="NZ_JAHXDN010000001.1"/>
</dbReference>
<dbReference type="Proteomes" id="UP001138661">
    <property type="component" value="Unassembled WGS sequence"/>
</dbReference>
<reference evidence="1" key="1">
    <citation type="submission" date="2021-07" db="EMBL/GenBank/DDBJ databases">
        <title>Roseobacter insulae sp. nov., isolated from a tidal flat.</title>
        <authorList>
            <person name="Park S."/>
            <person name="Yoon J.-H."/>
        </authorList>
    </citation>
    <scope>NUCLEOTIDE SEQUENCE</scope>
    <source>
        <strain evidence="1">YSTF-M11</strain>
    </source>
</reference>
<gene>
    <name evidence="1" type="ORF">KX928_01190</name>
</gene>
<dbReference type="EMBL" id="JAHXDN010000001">
    <property type="protein sequence ID" value="MBW4706395.1"/>
    <property type="molecule type" value="Genomic_DNA"/>
</dbReference>
<name>A0A9X1JWP7_9RHOB</name>
<accession>A0A9X1JWP7</accession>
<organism evidence="1 2">
    <name type="scientific">Roseobacter insulae</name>
    <dbReference type="NCBI Taxonomy" id="2859783"/>
    <lineage>
        <taxon>Bacteria</taxon>
        <taxon>Pseudomonadati</taxon>
        <taxon>Pseudomonadota</taxon>
        <taxon>Alphaproteobacteria</taxon>
        <taxon>Rhodobacterales</taxon>
        <taxon>Roseobacteraceae</taxon>
        <taxon>Roseobacter</taxon>
    </lineage>
</organism>
<comment type="caution">
    <text evidence="1">The sequence shown here is derived from an EMBL/GenBank/DDBJ whole genome shotgun (WGS) entry which is preliminary data.</text>
</comment>
<protein>
    <submittedName>
        <fullName evidence="1">Site-specific DNA-methyltransferase</fullName>
    </submittedName>
</protein>
<proteinExistence type="predicted"/>